<organism evidence="1 2">
    <name type="scientific">Aliikangiella maris</name>
    <dbReference type="NCBI Taxonomy" id="3162458"/>
    <lineage>
        <taxon>Bacteria</taxon>
        <taxon>Pseudomonadati</taxon>
        <taxon>Pseudomonadota</taxon>
        <taxon>Gammaproteobacteria</taxon>
        <taxon>Oceanospirillales</taxon>
        <taxon>Pleioneaceae</taxon>
        <taxon>Aliikangiella</taxon>
    </lineage>
</organism>
<reference evidence="1 2" key="1">
    <citation type="submission" date="2024-06" db="EMBL/GenBank/DDBJ databases">
        <authorList>
            <person name="Li F."/>
        </authorList>
    </citation>
    <scope>NUCLEOTIDE SEQUENCE [LARGE SCALE GENOMIC DNA]</scope>
    <source>
        <strain evidence="1 2">GXAS 311</strain>
    </source>
</reference>
<proteinExistence type="predicted"/>
<dbReference type="RefSeq" id="WP_353874541.1">
    <property type="nucleotide sequence ID" value="NZ_JBEVCJ010000006.1"/>
</dbReference>
<sequence length="86" mass="9897">MEFCLIRWASPTYEIVFTHACSTRDEELKSVAPDDLVVEDLQSRMDWIGDAAQVFHGLMQKKKSFMHKELKIIAGWVNSTDAFAVY</sequence>
<protein>
    <submittedName>
        <fullName evidence="1">Uncharacterized protein</fullName>
    </submittedName>
</protein>
<evidence type="ECO:0000313" key="2">
    <source>
        <dbReference type="Proteomes" id="UP001548189"/>
    </source>
</evidence>
<dbReference type="Proteomes" id="UP001548189">
    <property type="component" value="Unassembled WGS sequence"/>
</dbReference>
<keyword evidence="2" id="KW-1185">Reference proteome</keyword>
<dbReference type="Pfam" id="PF10720">
    <property type="entry name" value="DUF2515"/>
    <property type="match status" value="1"/>
</dbReference>
<dbReference type="EMBL" id="JBEVCJ010000006">
    <property type="protein sequence ID" value="MET1254927.1"/>
    <property type="molecule type" value="Genomic_DNA"/>
</dbReference>
<dbReference type="InterPro" id="IPR019658">
    <property type="entry name" value="DUF2515"/>
</dbReference>
<accession>A0ABV2BSL3</accession>
<name>A0ABV2BSL3_9GAMM</name>
<comment type="caution">
    <text evidence="1">The sequence shown here is derived from an EMBL/GenBank/DDBJ whole genome shotgun (WGS) entry which is preliminary data.</text>
</comment>
<evidence type="ECO:0000313" key="1">
    <source>
        <dbReference type="EMBL" id="MET1254927.1"/>
    </source>
</evidence>
<gene>
    <name evidence="1" type="ORF">ABVT43_07310</name>
</gene>